<dbReference type="RefSeq" id="WP_149797055.1">
    <property type="nucleotide sequence ID" value="NZ_FNBO01000001.1"/>
</dbReference>
<dbReference type="Proteomes" id="UP000324020">
    <property type="component" value="Unassembled WGS sequence"/>
</dbReference>
<dbReference type="AlphaFoldDB" id="A0A1G7GQY4"/>
<name>A0A1G7GQY4_9EURY</name>
<protein>
    <submittedName>
        <fullName evidence="1">Uncharacterized protein</fullName>
    </submittedName>
</protein>
<reference evidence="1 2" key="1">
    <citation type="submission" date="2016-10" db="EMBL/GenBank/DDBJ databases">
        <authorList>
            <person name="Varghese N."/>
            <person name="Submissions S."/>
        </authorList>
    </citation>
    <scope>NUCLEOTIDE SEQUENCE [LARGE SCALE GENOMIC DNA]</scope>
    <source>
        <strain evidence="1 2">CGMCC 1.3527</strain>
    </source>
</reference>
<keyword evidence="2" id="KW-1185">Reference proteome</keyword>
<dbReference type="Pfam" id="PF20127">
    <property type="entry name" value="DUF6517"/>
    <property type="match status" value="1"/>
</dbReference>
<organism evidence="1 2">
    <name type="scientific">Halorubrum xinjiangense</name>
    <dbReference type="NCBI Taxonomy" id="261291"/>
    <lineage>
        <taxon>Archaea</taxon>
        <taxon>Methanobacteriati</taxon>
        <taxon>Methanobacteriota</taxon>
        <taxon>Stenosarchaea group</taxon>
        <taxon>Halobacteria</taxon>
        <taxon>Halobacteriales</taxon>
        <taxon>Haloferacaceae</taxon>
        <taxon>Halorubrum</taxon>
    </lineage>
</organism>
<sequence>MNRRELLAAIAASTSVAVAGCAGQDGSYEFNADPARVPESAYADAAYSGEDPESYTVDREFNATGVNAEVTATTWVARYVNSETQSALFVASTPNASVAGQSVNPLVRVEGADLIRRLLNQINQQDVGGGNADIETDDIESRGEETRTVLGEETTVSIFETTISADVEGGGNSSESVEDVPVVLYLVTVEHDDDVIALVGIHPVQIDQSDQLLSMMEAVEH</sequence>
<accession>A0A1G7GQY4</accession>
<evidence type="ECO:0000313" key="2">
    <source>
        <dbReference type="Proteomes" id="UP000324020"/>
    </source>
</evidence>
<gene>
    <name evidence="1" type="ORF">SAMN04488067_10128</name>
</gene>
<proteinExistence type="predicted"/>
<dbReference type="PROSITE" id="PS51257">
    <property type="entry name" value="PROKAR_LIPOPROTEIN"/>
    <property type="match status" value="1"/>
</dbReference>
<dbReference type="EMBL" id="FNBO01000001">
    <property type="protein sequence ID" value="SDE90534.1"/>
    <property type="molecule type" value="Genomic_DNA"/>
</dbReference>
<dbReference type="InterPro" id="IPR045396">
    <property type="entry name" value="DUF6517"/>
</dbReference>
<evidence type="ECO:0000313" key="1">
    <source>
        <dbReference type="EMBL" id="SDE90534.1"/>
    </source>
</evidence>
<dbReference type="OrthoDB" id="205286at2157"/>